<keyword evidence="11" id="KW-1133">Transmembrane helix</keyword>
<evidence type="ECO:0000256" key="10">
    <source>
        <dbReference type="SAM" id="MobiDB-lite"/>
    </source>
</evidence>
<dbReference type="InterPro" id="IPR036388">
    <property type="entry name" value="WH-like_DNA-bd_sf"/>
</dbReference>
<keyword evidence="11" id="KW-0812">Transmembrane</keyword>
<feature type="binding site" evidence="9">
    <location>
        <begin position="480"/>
        <end position="487"/>
    </location>
    <ligand>
        <name>ATP</name>
        <dbReference type="ChEBI" id="CHEBI:30616"/>
    </ligand>
</feature>
<dbReference type="SUPFAM" id="SSF52540">
    <property type="entry name" value="P-loop containing nucleoside triphosphate hydrolases"/>
    <property type="match status" value="1"/>
</dbReference>
<dbReference type="InterPro" id="IPR050206">
    <property type="entry name" value="FtsK/SpoIIIE/SftA"/>
</dbReference>
<dbReference type="Gene3D" id="3.30.980.40">
    <property type="match status" value="1"/>
</dbReference>
<dbReference type="SUPFAM" id="SSF46785">
    <property type="entry name" value="Winged helix' DNA-binding domain"/>
    <property type="match status" value="1"/>
</dbReference>
<evidence type="ECO:0000256" key="8">
    <source>
        <dbReference type="ARBA" id="ARBA00025923"/>
    </source>
</evidence>
<dbReference type="PATRIC" id="fig|449659.4.peg.789"/>
<dbReference type="PROSITE" id="PS50901">
    <property type="entry name" value="FTSK"/>
    <property type="match status" value="1"/>
</dbReference>
<dbReference type="InterPro" id="IPR002543">
    <property type="entry name" value="FtsK_dom"/>
</dbReference>
<comment type="subunit">
    <text evidence="8">Homohexamer. Forms a ring that surrounds DNA.</text>
</comment>
<evidence type="ECO:0000256" key="6">
    <source>
        <dbReference type="ARBA" id="ARBA00022840"/>
    </source>
</evidence>
<dbReference type="GO" id="GO:0007059">
    <property type="term" value="P:chromosome segregation"/>
    <property type="evidence" value="ECO:0007669"/>
    <property type="project" value="UniProtKB-KW"/>
</dbReference>
<dbReference type="GO" id="GO:0003677">
    <property type="term" value="F:DNA binding"/>
    <property type="evidence" value="ECO:0007669"/>
    <property type="project" value="UniProtKB-KW"/>
</dbReference>
<dbReference type="Pfam" id="PF01580">
    <property type="entry name" value="FtsK_SpoIIIE"/>
    <property type="match status" value="1"/>
</dbReference>
<reference evidence="13 14" key="1">
    <citation type="journal article" date="2015" name="Genome Announc.">
        <title>Expanding the biotechnology potential of lactobacilli through comparative genomics of 213 strains and associated genera.</title>
        <authorList>
            <person name="Sun Z."/>
            <person name="Harris H.M."/>
            <person name="McCann A."/>
            <person name="Guo C."/>
            <person name="Argimon S."/>
            <person name="Zhang W."/>
            <person name="Yang X."/>
            <person name="Jeffery I.B."/>
            <person name="Cooney J.C."/>
            <person name="Kagawa T.F."/>
            <person name="Liu W."/>
            <person name="Song Y."/>
            <person name="Salvetti E."/>
            <person name="Wrobel A."/>
            <person name="Rasinkangas P."/>
            <person name="Parkhill J."/>
            <person name="Rea M.C."/>
            <person name="O'Sullivan O."/>
            <person name="Ritari J."/>
            <person name="Douillard F.P."/>
            <person name="Paul Ross R."/>
            <person name="Yang R."/>
            <person name="Briner A.E."/>
            <person name="Felis G.E."/>
            <person name="de Vos W.M."/>
            <person name="Barrangou R."/>
            <person name="Klaenhammer T.R."/>
            <person name="Caufield P.W."/>
            <person name="Cui Y."/>
            <person name="Zhang H."/>
            <person name="O'Toole P.W."/>
        </authorList>
    </citation>
    <scope>NUCLEOTIDE SEQUENCE [LARGE SCALE GENOMIC DNA]</scope>
    <source>
        <strain evidence="13 14">NBRC 103219</strain>
    </source>
</reference>
<gene>
    <name evidence="13" type="ORF">IV66_GL000783</name>
</gene>
<keyword evidence="13" id="KW-0131">Cell cycle</keyword>
<keyword evidence="11" id="KW-0472">Membrane</keyword>
<dbReference type="InterPro" id="IPR018541">
    <property type="entry name" value="Ftsk_gamma"/>
</dbReference>
<feature type="compositionally biased region" description="Polar residues" evidence="10">
    <location>
        <begin position="259"/>
        <end position="275"/>
    </location>
</feature>
<dbReference type="Pfam" id="PF09397">
    <property type="entry name" value="FtsK_gamma"/>
    <property type="match status" value="1"/>
</dbReference>
<dbReference type="GO" id="GO:0005524">
    <property type="term" value="F:ATP binding"/>
    <property type="evidence" value="ECO:0007669"/>
    <property type="project" value="UniProtKB-UniRule"/>
</dbReference>
<dbReference type="PANTHER" id="PTHR22683">
    <property type="entry name" value="SPORULATION PROTEIN RELATED"/>
    <property type="match status" value="1"/>
</dbReference>
<keyword evidence="6 9" id="KW-0067">ATP-binding</keyword>
<name>A0A0R2L3Y8_9LACO</name>
<proteinExistence type="inferred from homology"/>
<accession>A0A0R2L3Y8</accession>
<dbReference type="SMART" id="SM00382">
    <property type="entry name" value="AAA"/>
    <property type="match status" value="1"/>
</dbReference>
<dbReference type="GO" id="GO:0051301">
    <property type="term" value="P:cell division"/>
    <property type="evidence" value="ECO:0007669"/>
    <property type="project" value="UniProtKB-KW"/>
</dbReference>
<sequence>MFLKYYFLERDLKLAIRKRKTGRKQTKKQKQQMTTRISGVVLIVLSLAGGFHLGNLGLLVANCFRVFLGDAYQLGTLIVVLLGIYMLASAKEPHVKRNYLIGVLLLIASIILFLTTYLFGRLDLHTDFLAVTWQYLKADIVSNSVGSAVGGGLLGATLYQVTYFLVSQIGSYVCASLLLVLAACAVFNVSFGQVIDFLGLILYQIIVYGKKVYMWIRKLFKQSGPWLKKRRKNLHDKIQQDYFEEQKDGEVSANDPGLTITSDETSANKQPQDIQPSHEVTIENDINDDKDLPPAHATDDPALWNEKSQQKMQENNRESQLKPTNPDYELPDSSLLQDIAPADQSAEKKALRRNQEVLKKTFKSFGVDVELKNTILGPSVTKYELHPAIGVKVSKIVNLSDDLALALAAKDIRIEAPIPGKPLIGIEVPNQQVATISFKDVISSMKPDPKKPLEVPLGRDVSGNLVTADLSKMPHLLIAGSTGSGKSVAINGIITSILMNDTPDQVKMMLVDPKKVELGVYNEVPHLITPVVTDPKKAARALHKLVSEMERRYELFANTGQRNITGYNKMIKRQNLDQKTDEPTLPYIVAIVDELSDLMMVASNEVEDAIIRLAQMARAAGIHMILATQRPSVDVITGLIKANVPSRMAFAVSSGTDSRTIIDSTGAEKLLGRGDMLFLPMGMNKPVRVQGAFISDKDVENVVEFVKGQQAASYDSAMEVTDEEASGSENDDEEDELFTEAIDFITKEQKCSISLLQRKFKIGYNRAARMVDKMAEKGFVGPQEGSKPRQVYLKKEE</sequence>
<evidence type="ECO:0000313" key="14">
    <source>
        <dbReference type="Proteomes" id="UP000051886"/>
    </source>
</evidence>
<dbReference type="InterPro" id="IPR041027">
    <property type="entry name" value="FtsK_alpha"/>
</dbReference>
<dbReference type="InterPro" id="IPR027417">
    <property type="entry name" value="P-loop_NTPase"/>
</dbReference>
<evidence type="ECO:0000256" key="2">
    <source>
        <dbReference type="ARBA" id="ARBA00006474"/>
    </source>
</evidence>
<evidence type="ECO:0000256" key="4">
    <source>
        <dbReference type="ARBA" id="ARBA00022741"/>
    </source>
</evidence>
<feature type="transmembrane region" description="Helical" evidence="11">
    <location>
        <begin position="33"/>
        <end position="51"/>
    </location>
</feature>
<dbReference type="InterPro" id="IPR036390">
    <property type="entry name" value="WH_DNA-bd_sf"/>
</dbReference>
<feature type="transmembrane region" description="Helical" evidence="11">
    <location>
        <begin position="140"/>
        <end position="159"/>
    </location>
</feature>
<dbReference type="InterPro" id="IPR003593">
    <property type="entry name" value="AAA+_ATPase"/>
</dbReference>
<dbReference type="EMBL" id="JQCN01000067">
    <property type="protein sequence ID" value="KRN96289.1"/>
    <property type="molecule type" value="Genomic_DNA"/>
</dbReference>
<feature type="domain" description="FtsK" evidence="12">
    <location>
        <begin position="463"/>
        <end position="659"/>
    </location>
</feature>
<comment type="similarity">
    <text evidence="2">Belongs to the FtsK/SpoIIIE/SftA family.</text>
</comment>
<keyword evidence="5" id="KW-0159">Chromosome partition</keyword>
<dbReference type="SMART" id="SM00843">
    <property type="entry name" value="Ftsk_gamma"/>
    <property type="match status" value="1"/>
</dbReference>
<dbReference type="Proteomes" id="UP000051886">
    <property type="component" value="Unassembled WGS sequence"/>
</dbReference>
<evidence type="ECO:0000256" key="5">
    <source>
        <dbReference type="ARBA" id="ARBA00022829"/>
    </source>
</evidence>
<feature type="region of interest" description="Disordered" evidence="10">
    <location>
        <begin position="245"/>
        <end position="277"/>
    </location>
</feature>
<feature type="transmembrane region" description="Helical" evidence="11">
    <location>
        <begin position="171"/>
        <end position="191"/>
    </location>
</feature>
<dbReference type="Gene3D" id="3.40.50.300">
    <property type="entry name" value="P-loop containing nucleotide triphosphate hydrolases"/>
    <property type="match status" value="1"/>
</dbReference>
<comment type="caution">
    <text evidence="13">The sequence shown here is derived from an EMBL/GenBank/DDBJ whole genome shotgun (WGS) entry which is preliminary data.</text>
</comment>
<dbReference type="Gene3D" id="1.10.10.10">
    <property type="entry name" value="Winged helix-like DNA-binding domain superfamily/Winged helix DNA-binding domain"/>
    <property type="match status" value="1"/>
</dbReference>
<dbReference type="PANTHER" id="PTHR22683:SF41">
    <property type="entry name" value="DNA TRANSLOCASE FTSK"/>
    <property type="match status" value="1"/>
</dbReference>
<comment type="subcellular location">
    <subcellularLocation>
        <location evidence="1">Membrane</location>
        <topology evidence="1">Multi-pass membrane protein</topology>
    </subcellularLocation>
</comment>
<evidence type="ECO:0000256" key="9">
    <source>
        <dbReference type="PROSITE-ProRule" id="PRU00289"/>
    </source>
</evidence>
<keyword evidence="13" id="KW-0132">Cell division</keyword>
<feature type="transmembrane region" description="Helical" evidence="11">
    <location>
        <begin position="71"/>
        <end position="88"/>
    </location>
</feature>
<keyword evidence="7" id="KW-0238">DNA-binding</keyword>
<evidence type="ECO:0000256" key="7">
    <source>
        <dbReference type="ARBA" id="ARBA00023125"/>
    </source>
</evidence>
<evidence type="ECO:0000313" key="13">
    <source>
        <dbReference type="EMBL" id="KRN96289.1"/>
    </source>
</evidence>
<protein>
    <recommendedName>
        <fullName evidence="3">DNA translocase FtsK</fullName>
    </recommendedName>
</protein>
<keyword evidence="14" id="KW-1185">Reference proteome</keyword>
<feature type="transmembrane region" description="Helical" evidence="11">
    <location>
        <begin position="100"/>
        <end position="120"/>
    </location>
</feature>
<dbReference type="CDD" id="cd01127">
    <property type="entry name" value="TrwB_TraG_TraD_VirD4"/>
    <property type="match status" value="1"/>
</dbReference>
<evidence type="ECO:0000259" key="12">
    <source>
        <dbReference type="PROSITE" id="PS50901"/>
    </source>
</evidence>
<keyword evidence="4 9" id="KW-0547">Nucleotide-binding</keyword>
<dbReference type="GO" id="GO:0016020">
    <property type="term" value="C:membrane"/>
    <property type="evidence" value="ECO:0007669"/>
    <property type="project" value="UniProtKB-SubCell"/>
</dbReference>
<evidence type="ECO:0000256" key="3">
    <source>
        <dbReference type="ARBA" id="ARBA00020887"/>
    </source>
</evidence>
<dbReference type="AlphaFoldDB" id="A0A0R2L3Y8"/>
<dbReference type="STRING" id="449659.IV66_GL000783"/>
<evidence type="ECO:0000256" key="1">
    <source>
        <dbReference type="ARBA" id="ARBA00004141"/>
    </source>
</evidence>
<feature type="region of interest" description="Disordered" evidence="10">
    <location>
        <begin position="307"/>
        <end position="333"/>
    </location>
</feature>
<organism evidence="13 14">
    <name type="scientific">Ligilactobacillus pobuzihii</name>
    <dbReference type="NCBI Taxonomy" id="449659"/>
    <lineage>
        <taxon>Bacteria</taxon>
        <taxon>Bacillati</taxon>
        <taxon>Bacillota</taxon>
        <taxon>Bacilli</taxon>
        <taxon>Lactobacillales</taxon>
        <taxon>Lactobacillaceae</taxon>
        <taxon>Ligilactobacillus</taxon>
    </lineage>
</organism>
<dbReference type="Pfam" id="PF17854">
    <property type="entry name" value="FtsK_alpha"/>
    <property type="match status" value="1"/>
</dbReference>
<evidence type="ECO:0000256" key="11">
    <source>
        <dbReference type="SAM" id="Phobius"/>
    </source>
</evidence>